<name>R4K563_CLOPA</name>
<dbReference type="eggNOG" id="COG1266">
    <property type="taxonomic scope" value="Bacteria"/>
</dbReference>
<dbReference type="InterPro" id="IPR042150">
    <property type="entry name" value="MmRce1-like"/>
</dbReference>
<dbReference type="Proteomes" id="UP000013523">
    <property type="component" value="Chromosome"/>
</dbReference>
<sequence>MSNKNIKKYIALFLIFAFGLPLICVLLVKNFSIFQAGTLNFILYGIEAMTPTLAALIVTAILGGSVRIRVFLKKCYFYNIKIHYIVLAVILPVTVVTITKLTSFIFVHDTPFITGITAKKLIVIMWALFAEEIGWRGFLQEKLDKRYGHIATPILVGIIWALWHYHFFWLGTMSAPLILFLLGYIADSFGYYWVTKKSEGNVIPVSLWHFIENLFFNLFLIRHGSIVPYLIFVVYSTIMAIGVSMWGSFSIKNDSSIN</sequence>
<feature type="transmembrane region" description="Helical" evidence="1">
    <location>
        <begin position="226"/>
        <end position="249"/>
    </location>
</feature>
<feature type="transmembrane region" description="Helical" evidence="1">
    <location>
        <begin position="150"/>
        <end position="169"/>
    </location>
</feature>
<evidence type="ECO:0000313" key="3">
    <source>
        <dbReference type="EMBL" id="AGK95669.1"/>
    </source>
</evidence>
<keyword evidence="3" id="KW-0378">Hydrolase</keyword>
<proteinExistence type="predicted"/>
<evidence type="ECO:0000256" key="1">
    <source>
        <dbReference type="SAM" id="Phobius"/>
    </source>
</evidence>
<dbReference type="GO" id="GO:0006508">
    <property type="term" value="P:proteolysis"/>
    <property type="evidence" value="ECO:0007669"/>
    <property type="project" value="UniProtKB-KW"/>
</dbReference>
<keyword evidence="4" id="KW-1185">Reference proteome</keyword>
<feature type="transmembrane region" description="Helical" evidence="1">
    <location>
        <begin position="175"/>
        <end position="194"/>
    </location>
</feature>
<dbReference type="PANTHER" id="PTHR35797:SF1">
    <property type="entry name" value="PROTEASE"/>
    <property type="match status" value="1"/>
</dbReference>
<feature type="transmembrane region" description="Helical" evidence="1">
    <location>
        <begin position="9"/>
        <end position="29"/>
    </location>
</feature>
<dbReference type="PANTHER" id="PTHR35797">
    <property type="entry name" value="PROTEASE-RELATED"/>
    <property type="match status" value="1"/>
</dbReference>
<dbReference type="AlphaFoldDB" id="R4K563"/>
<gene>
    <name evidence="3" type="ORF">Clopa_0623</name>
</gene>
<feature type="domain" description="CAAX prenyl protease 2/Lysostaphin resistance protein A-like" evidence="2">
    <location>
        <begin position="121"/>
        <end position="215"/>
    </location>
</feature>
<dbReference type="GO" id="GO:0004175">
    <property type="term" value="F:endopeptidase activity"/>
    <property type="evidence" value="ECO:0007669"/>
    <property type="project" value="UniProtKB-ARBA"/>
</dbReference>
<feature type="transmembrane region" description="Helical" evidence="1">
    <location>
        <begin position="201"/>
        <end position="220"/>
    </location>
</feature>
<dbReference type="EMBL" id="CP003261">
    <property type="protein sequence ID" value="AGK95669.1"/>
    <property type="molecule type" value="Genomic_DNA"/>
</dbReference>
<keyword evidence="1" id="KW-1133">Transmembrane helix</keyword>
<reference evidence="3 4" key="1">
    <citation type="submission" date="2012-01" db="EMBL/GenBank/DDBJ databases">
        <title>Complete sequence of chromosome of Clostridium pasteurianum BC1.</title>
        <authorList>
            <consortium name="US DOE Joint Genome Institute"/>
            <person name="Lucas S."/>
            <person name="Han J."/>
            <person name="Lapidus A."/>
            <person name="Cheng J.-F."/>
            <person name="Goodwin L."/>
            <person name="Pitluck S."/>
            <person name="Peters L."/>
            <person name="Mikhailova N."/>
            <person name="Teshima H."/>
            <person name="Detter J.C."/>
            <person name="Han C."/>
            <person name="Tapia R."/>
            <person name="Land M."/>
            <person name="Hauser L."/>
            <person name="Kyrpides N."/>
            <person name="Ivanova N."/>
            <person name="Pagani I."/>
            <person name="Dunn J."/>
            <person name="Taghavi S."/>
            <person name="Francis A."/>
            <person name="van der Lelie D."/>
            <person name="Woyke T."/>
        </authorList>
    </citation>
    <scope>NUCLEOTIDE SEQUENCE [LARGE SCALE GENOMIC DNA]</scope>
    <source>
        <strain evidence="3 4">BC1</strain>
    </source>
</reference>
<feature type="transmembrane region" description="Helical" evidence="1">
    <location>
        <begin position="41"/>
        <end position="63"/>
    </location>
</feature>
<keyword evidence="3" id="KW-0645">Protease</keyword>
<dbReference type="PATRIC" id="fig|86416.3.peg.605"/>
<dbReference type="RefSeq" id="WP_015613995.1">
    <property type="nucleotide sequence ID" value="NC_021182.1"/>
</dbReference>
<keyword evidence="1" id="KW-0812">Transmembrane</keyword>
<organism evidence="3 4">
    <name type="scientific">Clostridium pasteurianum BC1</name>
    <dbReference type="NCBI Taxonomy" id="86416"/>
    <lineage>
        <taxon>Bacteria</taxon>
        <taxon>Bacillati</taxon>
        <taxon>Bacillota</taxon>
        <taxon>Clostridia</taxon>
        <taxon>Eubacteriales</taxon>
        <taxon>Clostridiaceae</taxon>
        <taxon>Clostridium</taxon>
    </lineage>
</organism>
<keyword evidence="1" id="KW-0472">Membrane</keyword>
<feature type="transmembrane region" description="Helical" evidence="1">
    <location>
        <begin position="84"/>
        <end position="106"/>
    </location>
</feature>
<dbReference type="HOGENOM" id="CLU_064706_4_1_9"/>
<protein>
    <submittedName>
        <fullName evidence="3">CAAX amino terminal protease family</fullName>
    </submittedName>
</protein>
<dbReference type="Pfam" id="PF02517">
    <property type="entry name" value="Rce1-like"/>
    <property type="match status" value="1"/>
</dbReference>
<dbReference type="KEGG" id="cpas:Clopa_0623"/>
<dbReference type="InterPro" id="IPR003675">
    <property type="entry name" value="Rce1/LyrA-like_dom"/>
</dbReference>
<evidence type="ECO:0000259" key="2">
    <source>
        <dbReference type="Pfam" id="PF02517"/>
    </source>
</evidence>
<evidence type="ECO:0000313" key="4">
    <source>
        <dbReference type="Proteomes" id="UP000013523"/>
    </source>
</evidence>
<dbReference type="GO" id="GO:0080120">
    <property type="term" value="P:CAAX-box protein maturation"/>
    <property type="evidence" value="ECO:0007669"/>
    <property type="project" value="UniProtKB-ARBA"/>
</dbReference>
<dbReference type="STRING" id="86416.Clopa_0623"/>
<accession>R4K563</accession>